<protein>
    <submittedName>
        <fullName evidence="10 11">Aquaporin AQPcic-like</fullName>
    </submittedName>
</protein>
<organism evidence="9 12">
    <name type="scientific">Bombus vosnesenskii</name>
    <dbReference type="NCBI Taxonomy" id="207650"/>
    <lineage>
        <taxon>Eukaryota</taxon>
        <taxon>Metazoa</taxon>
        <taxon>Ecdysozoa</taxon>
        <taxon>Arthropoda</taxon>
        <taxon>Hexapoda</taxon>
        <taxon>Insecta</taxon>
        <taxon>Pterygota</taxon>
        <taxon>Neoptera</taxon>
        <taxon>Endopterygota</taxon>
        <taxon>Hymenoptera</taxon>
        <taxon>Apocrita</taxon>
        <taxon>Aculeata</taxon>
        <taxon>Apoidea</taxon>
        <taxon>Anthophila</taxon>
        <taxon>Apidae</taxon>
        <taxon>Bombus</taxon>
        <taxon>Pyrobombus</taxon>
    </lineage>
</organism>
<proteinExistence type="inferred from homology"/>
<evidence type="ECO:0000256" key="1">
    <source>
        <dbReference type="ARBA" id="ARBA00004141"/>
    </source>
</evidence>
<dbReference type="Pfam" id="PF00230">
    <property type="entry name" value="MIP"/>
    <property type="match status" value="1"/>
</dbReference>
<dbReference type="KEGG" id="bvk:117242640"/>
<dbReference type="PANTHER" id="PTHR19139">
    <property type="entry name" value="AQUAPORIN TRANSPORTER"/>
    <property type="match status" value="1"/>
</dbReference>
<dbReference type="Gene3D" id="1.20.1080.10">
    <property type="entry name" value="Glycerol uptake facilitator protein"/>
    <property type="match status" value="1"/>
</dbReference>
<keyword evidence="4 7" id="KW-0812">Transmembrane</keyword>
<dbReference type="RefSeq" id="XP_033365385.1">
    <property type="nucleotide sequence ID" value="XM_033509494.1"/>
</dbReference>
<evidence type="ECO:0000313" key="11">
    <source>
        <dbReference type="RefSeq" id="XP_033365383.1"/>
    </source>
</evidence>
<dbReference type="RefSeq" id="XP_033365384.1">
    <property type="nucleotide sequence ID" value="XM_033509493.1"/>
</dbReference>
<feature type="transmembrane region" description="Helical" evidence="8">
    <location>
        <begin position="219"/>
        <end position="238"/>
    </location>
</feature>
<keyword evidence="9" id="KW-1185">Reference proteome</keyword>
<keyword evidence="3 7" id="KW-0813">Transport</keyword>
<comment type="subcellular location">
    <subcellularLocation>
        <location evidence="1">Membrane</location>
        <topology evidence="1">Multi-pass membrane protein</topology>
    </subcellularLocation>
</comment>
<feature type="transmembrane region" description="Helical" evidence="8">
    <location>
        <begin position="186"/>
        <end position="207"/>
    </location>
</feature>
<dbReference type="RefSeq" id="XP_033365383.1">
    <property type="nucleotide sequence ID" value="XM_033509492.1"/>
</dbReference>
<evidence type="ECO:0000256" key="3">
    <source>
        <dbReference type="ARBA" id="ARBA00022448"/>
    </source>
</evidence>
<dbReference type="RefSeq" id="XP_033365382.1">
    <property type="nucleotide sequence ID" value="XM_033509491.1"/>
</dbReference>
<dbReference type="PROSITE" id="PS00221">
    <property type="entry name" value="MIP"/>
    <property type="match status" value="1"/>
</dbReference>
<evidence type="ECO:0000256" key="7">
    <source>
        <dbReference type="RuleBase" id="RU000477"/>
    </source>
</evidence>
<dbReference type="SUPFAM" id="SSF81338">
    <property type="entry name" value="Aquaporin-like"/>
    <property type="match status" value="1"/>
</dbReference>
<evidence type="ECO:0000256" key="6">
    <source>
        <dbReference type="ARBA" id="ARBA00023136"/>
    </source>
</evidence>
<dbReference type="InterPro" id="IPR023271">
    <property type="entry name" value="Aquaporin-like"/>
</dbReference>
<feature type="transmembrane region" description="Helical" evidence="8">
    <location>
        <begin position="137"/>
        <end position="158"/>
    </location>
</feature>
<comment type="similarity">
    <text evidence="2 7">Belongs to the MIP/aquaporin (TC 1.A.8) family.</text>
</comment>
<gene>
    <name evidence="10 11 12 13" type="primary">LOC117242640</name>
</gene>
<evidence type="ECO:0000256" key="2">
    <source>
        <dbReference type="ARBA" id="ARBA00006175"/>
    </source>
</evidence>
<dbReference type="Proteomes" id="UP000504631">
    <property type="component" value="Unplaced"/>
</dbReference>
<evidence type="ECO:0000256" key="4">
    <source>
        <dbReference type="ARBA" id="ARBA00022692"/>
    </source>
</evidence>
<name>A0A6J3LN63_9HYME</name>
<evidence type="ECO:0000256" key="8">
    <source>
        <dbReference type="SAM" id="Phobius"/>
    </source>
</evidence>
<evidence type="ECO:0000313" key="13">
    <source>
        <dbReference type="RefSeq" id="XP_033365385.1"/>
    </source>
</evidence>
<feature type="transmembrane region" description="Helical" evidence="8">
    <location>
        <begin position="92"/>
        <end position="116"/>
    </location>
</feature>
<dbReference type="PANTHER" id="PTHR19139:SF270">
    <property type="entry name" value="ENTOMOGLYCEROPORIN 1-RELATED"/>
    <property type="match status" value="1"/>
</dbReference>
<evidence type="ECO:0000313" key="12">
    <source>
        <dbReference type="RefSeq" id="XP_033365384.1"/>
    </source>
</evidence>
<accession>A0A6J3LN63</accession>
<reference evidence="10 11" key="1">
    <citation type="submission" date="2025-04" db="UniProtKB">
        <authorList>
            <consortium name="RefSeq"/>
        </authorList>
    </citation>
    <scope>IDENTIFICATION</scope>
    <source>
        <tissue evidence="10 11">Muscle</tissue>
    </source>
</reference>
<feature type="transmembrane region" description="Helical" evidence="8">
    <location>
        <begin position="61"/>
        <end position="86"/>
    </location>
</feature>
<keyword evidence="6 8" id="KW-0472">Membrane</keyword>
<sequence>MEQTGISIIQTGAITASTAGKSKSVGIPFNPSSSIQTATKKFKIPWLSNLMREDASGWKTLCIAVSEAIGTAILVFVGCTGCIGSLGVHPNVMQISLAFGLGAMIAIQCIGHISGAHINPSITVAALILGKVSLPMTFLYICSQCIGGLIGFGLIRVITPVQLMYTAQGAGDTFCMTDIHADLTTLQGAMAEVLATGLLVFFACGLWDCRNAANTDSAPMRVGFCITVLCLIFIPYTGCSLNPARTLGPAIWNGYWTNHWVFWIGPIGGAIVSSLLYRCLFLCKTTESE</sequence>
<evidence type="ECO:0000313" key="10">
    <source>
        <dbReference type="RefSeq" id="XP_033365382.1"/>
    </source>
</evidence>
<keyword evidence="5 8" id="KW-1133">Transmembrane helix</keyword>
<dbReference type="AlphaFoldDB" id="A0A6J3LN63"/>
<dbReference type="GeneID" id="117242640"/>
<dbReference type="GO" id="GO:0005886">
    <property type="term" value="C:plasma membrane"/>
    <property type="evidence" value="ECO:0007669"/>
    <property type="project" value="TreeGrafter"/>
</dbReference>
<dbReference type="InterPro" id="IPR000425">
    <property type="entry name" value="MIP"/>
</dbReference>
<evidence type="ECO:0000313" key="9">
    <source>
        <dbReference type="Proteomes" id="UP000504631"/>
    </source>
</evidence>
<dbReference type="PRINTS" id="PR00783">
    <property type="entry name" value="MINTRINSICP"/>
</dbReference>
<feature type="transmembrane region" description="Helical" evidence="8">
    <location>
        <begin position="260"/>
        <end position="283"/>
    </location>
</feature>
<dbReference type="InterPro" id="IPR034294">
    <property type="entry name" value="Aquaporin_transptr"/>
</dbReference>
<dbReference type="InterPro" id="IPR022357">
    <property type="entry name" value="MIP_CS"/>
</dbReference>
<evidence type="ECO:0000256" key="5">
    <source>
        <dbReference type="ARBA" id="ARBA00022989"/>
    </source>
</evidence>
<dbReference type="GO" id="GO:0015267">
    <property type="term" value="F:channel activity"/>
    <property type="evidence" value="ECO:0007669"/>
    <property type="project" value="InterPro"/>
</dbReference>